<protein>
    <submittedName>
        <fullName evidence="1">Uncharacterized protein</fullName>
    </submittedName>
</protein>
<reference evidence="1 2" key="1">
    <citation type="submission" date="2016-01" db="EMBL/GenBank/DDBJ databases">
        <authorList>
            <person name="Varghese N."/>
        </authorList>
    </citation>
    <scope>NUCLEOTIDE SEQUENCE [LARGE SCALE GENOMIC DNA]</scope>
    <source>
        <strain evidence="1 2">HL-91</strain>
    </source>
</reference>
<dbReference type="RefSeq" id="WP_072245611.1">
    <property type="nucleotide sequence ID" value="NZ_FBYC01000004.1"/>
</dbReference>
<accession>A0ABM9VSN2</accession>
<evidence type="ECO:0000313" key="2">
    <source>
        <dbReference type="Proteomes" id="UP000182045"/>
    </source>
</evidence>
<gene>
    <name evidence="1" type="ORF">Ga0058931_1296</name>
</gene>
<organism evidence="1 2">
    <name type="scientific">Roseibaca calidilacus</name>
    <dbReference type="NCBI Taxonomy" id="1666912"/>
    <lineage>
        <taxon>Bacteria</taxon>
        <taxon>Pseudomonadati</taxon>
        <taxon>Pseudomonadota</taxon>
        <taxon>Alphaproteobacteria</taxon>
        <taxon>Rhodobacterales</taxon>
        <taxon>Paracoccaceae</taxon>
        <taxon>Roseinatronobacter</taxon>
    </lineage>
</organism>
<dbReference type="EMBL" id="FBYC01000004">
    <property type="protein sequence ID" value="CUX80723.1"/>
    <property type="molecule type" value="Genomic_DNA"/>
</dbReference>
<sequence length="104" mass="11222">MGEEAKTASARRISAVSDGLARPKEKAGLRDIIDVSGERGGAFDDALLNCAVGERIIYHIGEHCAGAHRVAARKAYEKGLVTLSLKKRAKNRFEYIAIKIAEAV</sequence>
<name>A0ABM9VSN2_9RHOB</name>
<dbReference type="Proteomes" id="UP000182045">
    <property type="component" value="Unassembled WGS sequence"/>
</dbReference>
<proteinExistence type="predicted"/>
<comment type="caution">
    <text evidence="1">The sequence shown here is derived from an EMBL/GenBank/DDBJ whole genome shotgun (WGS) entry which is preliminary data.</text>
</comment>
<keyword evidence="2" id="KW-1185">Reference proteome</keyword>
<evidence type="ECO:0000313" key="1">
    <source>
        <dbReference type="EMBL" id="CUX80723.1"/>
    </source>
</evidence>